<dbReference type="InterPro" id="IPR012495">
    <property type="entry name" value="TadE-like_dom"/>
</dbReference>
<accession>Q0G3N4</accession>
<proteinExistence type="predicted"/>
<dbReference type="HOGENOM" id="CLU_128173_2_0_5"/>
<comment type="caution">
    <text evidence="3">The sequence shown here is derived from an EMBL/GenBank/DDBJ whole genome shotgun (WGS) entry which is preliminary data.</text>
</comment>
<reference evidence="3 4" key="1">
    <citation type="journal article" date="2010" name="J. Bacteriol.">
        <title>Genome sequence of Fulvimarina pelagi HTCC2506T, a Mn(II)-oxidizing alphaproteobacterium possessing an aerobic anoxygenic photosynthetic gene cluster and Xanthorhodopsin.</title>
        <authorList>
            <person name="Kang I."/>
            <person name="Oh H.M."/>
            <person name="Lim S.I."/>
            <person name="Ferriera S."/>
            <person name="Giovannoni S.J."/>
            <person name="Cho J.C."/>
        </authorList>
    </citation>
    <scope>NUCLEOTIDE SEQUENCE [LARGE SCALE GENOMIC DNA]</scope>
    <source>
        <strain evidence="3 4">HTCC2506</strain>
    </source>
</reference>
<feature type="domain" description="TadE-like" evidence="2">
    <location>
        <begin position="12"/>
        <end position="54"/>
    </location>
</feature>
<keyword evidence="1" id="KW-0472">Membrane</keyword>
<organism evidence="3 4">
    <name type="scientific">Fulvimarina pelagi HTCC2506</name>
    <dbReference type="NCBI Taxonomy" id="314231"/>
    <lineage>
        <taxon>Bacteria</taxon>
        <taxon>Pseudomonadati</taxon>
        <taxon>Pseudomonadota</taxon>
        <taxon>Alphaproteobacteria</taxon>
        <taxon>Hyphomicrobiales</taxon>
        <taxon>Aurantimonadaceae</taxon>
        <taxon>Fulvimarina</taxon>
    </lineage>
</organism>
<dbReference type="Pfam" id="PF07811">
    <property type="entry name" value="TadE"/>
    <property type="match status" value="1"/>
</dbReference>
<dbReference type="Proteomes" id="UP000004310">
    <property type="component" value="Unassembled WGS sequence"/>
</dbReference>
<feature type="transmembrane region" description="Helical" evidence="1">
    <location>
        <begin position="20"/>
        <end position="41"/>
    </location>
</feature>
<keyword evidence="4" id="KW-1185">Reference proteome</keyword>
<dbReference type="AlphaFoldDB" id="Q0G3N4"/>
<dbReference type="RefSeq" id="WP_007068170.1">
    <property type="nucleotide sequence ID" value="NZ_DS022272.1"/>
</dbReference>
<evidence type="ECO:0000313" key="3">
    <source>
        <dbReference type="EMBL" id="EAU41797.1"/>
    </source>
</evidence>
<dbReference type="EMBL" id="AATP01000002">
    <property type="protein sequence ID" value="EAU41797.1"/>
    <property type="molecule type" value="Genomic_DNA"/>
</dbReference>
<gene>
    <name evidence="3" type="ORF">FP2506_15229</name>
</gene>
<evidence type="ECO:0000259" key="2">
    <source>
        <dbReference type="Pfam" id="PF07811"/>
    </source>
</evidence>
<protein>
    <recommendedName>
        <fullName evidence="2">TadE-like domain-containing protein</fullName>
    </recommendedName>
</protein>
<evidence type="ECO:0000256" key="1">
    <source>
        <dbReference type="SAM" id="Phobius"/>
    </source>
</evidence>
<sequence length="135" mass="14748">MSSPSFRDATAGVAGIEFALVLPLFLFITFAAAFFGIYIGLSHSLQAMSADASRYAMVGHNAEERRLLVGDALRDASQQYALINDDLLTFEIEEDGEWLTVSVAYDVSKSRLPTIVTEPLGRFDSLKRSATVLLP</sequence>
<evidence type="ECO:0000313" key="4">
    <source>
        <dbReference type="Proteomes" id="UP000004310"/>
    </source>
</evidence>
<keyword evidence="1" id="KW-0812">Transmembrane</keyword>
<dbReference type="eggNOG" id="COG4961">
    <property type="taxonomic scope" value="Bacteria"/>
</dbReference>
<dbReference type="STRING" id="217511.GCA_001463845_02848"/>
<keyword evidence="1" id="KW-1133">Transmembrane helix</keyword>
<name>Q0G3N4_9HYPH</name>